<dbReference type="Pfam" id="PF04055">
    <property type="entry name" value="Radical_SAM"/>
    <property type="match status" value="1"/>
</dbReference>
<dbReference type="PANTHER" id="PTHR13932">
    <property type="entry name" value="COPROPORPHYRINIGEN III OXIDASE"/>
    <property type="match status" value="1"/>
</dbReference>
<dbReference type="SUPFAM" id="SSF102114">
    <property type="entry name" value="Radical SAM enzymes"/>
    <property type="match status" value="1"/>
</dbReference>
<dbReference type="SFLD" id="SFLDS00029">
    <property type="entry name" value="Radical_SAM"/>
    <property type="match status" value="1"/>
</dbReference>
<dbReference type="InterPro" id="IPR034505">
    <property type="entry name" value="Coproporphyrinogen-III_oxidase"/>
</dbReference>
<dbReference type="SFLD" id="SFLDG01065">
    <property type="entry name" value="anaerobic_coproporphyrinogen-I"/>
    <property type="match status" value="1"/>
</dbReference>
<feature type="domain" description="Elp3/MiaA/NifB-like radical SAM core" evidence="1">
    <location>
        <begin position="50"/>
        <end position="205"/>
    </location>
</feature>
<feature type="non-terminal residue" evidence="2">
    <location>
        <position position="205"/>
    </location>
</feature>
<dbReference type="AlphaFoldDB" id="A0A382I3M5"/>
<proteinExistence type="predicted"/>
<dbReference type="SMART" id="SM00729">
    <property type="entry name" value="Elp3"/>
    <property type="match status" value="1"/>
</dbReference>
<reference evidence="2" key="1">
    <citation type="submission" date="2018-05" db="EMBL/GenBank/DDBJ databases">
        <authorList>
            <person name="Lanie J.A."/>
            <person name="Ng W.-L."/>
            <person name="Kazmierczak K.M."/>
            <person name="Andrzejewski T.M."/>
            <person name="Davidsen T.M."/>
            <person name="Wayne K.J."/>
            <person name="Tettelin H."/>
            <person name="Glass J.I."/>
            <person name="Rusch D."/>
            <person name="Podicherti R."/>
            <person name="Tsui H.-C.T."/>
            <person name="Winkler M.E."/>
        </authorList>
    </citation>
    <scope>NUCLEOTIDE SEQUENCE</scope>
</reference>
<dbReference type="PANTHER" id="PTHR13932:SF5">
    <property type="entry name" value="RADICAL S-ADENOSYL METHIONINE DOMAIN-CONTAINING PROTEIN 1, MITOCHONDRIAL"/>
    <property type="match status" value="1"/>
</dbReference>
<gene>
    <name evidence="2" type="ORF">METZ01_LOCUS247012</name>
</gene>
<dbReference type="InterPro" id="IPR058240">
    <property type="entry name" value="rSAM_sf"/>
</dbReference>
<accession>A0A382I3M5</accession>
<dbReference type="GO" id="GO:0006779">
    <property type="term" value="P:porphyrin-containing compound biosynthetic process"/>
    <property type="evidence" value="ECO:0007669"/>
    <property type="project" value="TreeGrafter"/>
</dbReference>
<dbReference type="InterPro" id="IPR006638">
    <property type="entry name" value="Elp3/MiaA/NifB-like_rSAM"/>
</dbReference>
<dbReference type="InterPro" id="IPR007197">
    <property type="entry name" value="rSAM"/>
</dbReference>
<evidence type="ECO:0000259" key="1">
    <source>
        <dbReference type="SMART" id="SM00729"/>
    </source>
</evidence>
<dbReference type="GO" id="GO:0003824">
    <property type="term" value="F:catalytic activity"/>
    <property type="evidence" value="ECO:0007669"/>
    <property type="project" value="InterPro"/>
</dbReference>
<dbReference type="GO" id="GO:0005737">
    <property type="term" value="C:cytoplasm"/>
    <property type="evidence" value="ECO:0007669"/>
    <property type="project" value="TreeGrafter"/>
</dbReference>
<dbReference type="CDD" id="cd01335">
    <property type="entry name" value="Radical_SAM"/>
    <property type="match status" value="1"/>
</dbReference>
<protein>
    <recommendedName>
        <fullName evidence="1">Elp3/MiaA/NifB-like radical SAM core domain-containing protein</fullName>
    </recommendedName>
</protein>
<dbReference type="GO" id="GO:0051539">
    <property type="term" value="F:4 iron, 4 sulfur cluster binding"/>
    <property type="evidence" value="ECO:0007669"/>
    <property type="project" value="TreeGrafter"/>
</dbReference>
<evidence type="ECO:0000313" key="2">
    <source>
        <dbReference type="EMBL" id="SVB94158.1"/>
    </source>
</evidence>
<sequence length="205" mass="22850">MGESARSVAVDETAVGSYFVANYPPFSVWSADAATSVATPALQSPPSNAVLGMYLHIPFCRKRCHFCYFRVYTEKNAAEVQSYLDVVAREWELYAQHPAIADRPLDFIYFGGGTPSFLSVRQLKSLIGRLEGVTPWDTAQEITFECEPGTLTEPKLASIRELGVTRLSLGIENFDDKILEVNGRAHRSPEIFRAYDFARSIGFPQ</sequence>
<organism evidence="2">
    <name type="scientific">marine metagenome</name>
    <dbReference type="NCBI Taxonomy" id="408172"/>
    <lineage>
        <taxon>unclassified sequences</taxon>
        <taxon>metagenomes</taxon>
        <taxon>ecological metagenomes</taxon>
    </lineage>
</organism>
<dbReference type="EMBL" id="UINC01064975">
    <property type="protein sequence ID" value="SVB94158.1"/>
    <property type="molecule type" value="Genomic_DNA"/>
</dbReference>
<name>A0A382I3M5_9ZZZZ</name>